<dbReference type="PANTHER" id="PTHR44051">
    <property type="entry name" value="GLUTATHIONE S-TRANSFERASE-RELATED"/>
    <property type="match status" value="1"/>
</dbReference>
<feature type="domain" description="GST N-terminal" evidence="2">
    <location>
        <begin position="5"/>
        <end position="85"/>
    </location>
</feature>
<evidence type="ECO:0000259" key="2">
    <source>
        <dbReference type="PROSITE" id="PS50404"/>
    </source>
</evidence>
<gene>
    <name evidence="4" type="ORF">BDZ90DRAFT_147415</name>
</gene>
<dbReference type="GeneID" id="37025332"/>
<dbReference type="InterPro" id="IPR010987">
    <property type="entry name" value="Glutathione-S-Trfase_C-like"/>
</dbReference>
<keyword evidence="5" id="KW-1185">Reference proteome</keyword>
<evidence type="ECO:0000313" key="5">
    <source>
        <dbReference type="Proteomes" id="UP000245884"/>
    </source>
</evidence>
<feature type="domain" description="GST C-terminal" evidence="3">
    <location>
        <begin position="100"/>
        <end position="239"/>
    </location>
</feature>
<dbReference type="InterPro" id="IPR004045">
    <property type="entry name" value="Glutathione_S-Trfase_N"/>
</dbReference>
<organism evidence="4 5">
    <name type="scientific">Jaminaea rosea</name>
    <dbReference type="NCBI Taxonomy" id="1569628"/>
    <lineage>
        <taxon>Eukaryota</taxon>
        <taxon>Fungi</taxon>
        <taxon>Dikarya</taxon>
        <taxon>Basidiomycota</taxon>
        <taxon>Ustilaginomycotina</taxon>
        <taxon>Exobasidiomycetes</taxon>
        <taxon>Microstromatales</taxon>
        <taxon>Microstromatales incertae sedis</taxon>
        <taxon>Jaminaea</taxon>
    </lineage>
</organism>
<protein>
    <submittedName>
        <fullName evidence="4">Putative glutathione S-transferase</fullName>
    </submittedName>
</protein>
<comment type="similarity">
    <text evidence="1">Belongs to the GST superfamily.</text>
</comment>
<dbReference type="SUPFAM" id="SSF47616">
    <property type="entry name" value="GST C-terminal domain-like"/>
    <property type="match status" value="1"/>
</dbReference>
<sequence>MTTSQPQLTVHHLQRGQSERILWLLEELSLSYHLVIHKRAPLLAPESLKAVSSQGVAPVLVDGDLTLSESMAIATWILNKHAPANPQSAAVASSLVPGPDSPNYAPYLYWLYFILTSVQPAQSCCMMAYFDQNLTDKPDSIAKAAPRGRLQKFLGMLEERLASSPYLAGEEFTLADLMALWPLAGARTFIPYSLARYPKVLAYVQKVAARPAYRKAMQKGDEGLPILDGAEPVERKAHF</sequence>
<dbReference type="RefSeq" id="XP_025363012.1">
    <property type="nucleotide sequence ID" value="XM_025503509.1"/>
</dbReference>
<evidence type="ECO:0000259" key="3">
    <source>
        <dbReference type="PROSITE" id="PS50405"/>
    </source>
</evidence>
<dbReference type="EMBL" id="KZ819665">
    <property type="protein sequence ID" value="PWN28400.1"/>
    <property type="molecule type" value="Genomic_DNA"/>
</dbReference>
<dbReference type="Gene3D" id="3.40.30.10">
    <property type="entry name" value="Glutaredoxin"/>
    <property type="match status" value="1"/>
</dbReference>
<name>A0A316USZ7_9BASI</name>
<proteinExistence type="inferred from homology"/>
<dbReference type="PROSITE" id="PS50405">
    <property type="entry name" value="GST_CTER"/>
    <property type="match status" value="1"/>
</dbReference>
<dbReference type="SUPFAM" id="SSF52833">
    <property type="entry name" value="Thioredoxin-like"/>
    <property type="match status" value="1"/>
</dbReference>
<dbReference type="PROSITE" id="PS50404">
    <property type="entry name" value="GST_NTER"/>
    <property type="match status" value="1"/>
</dbReference>
<dbReference type="Pfam" id="PF13417">
    <property type="entry name" value="GST_N_3"/>
    <property type="match status" value="1"/>
</dbReference>
<dbReference type="SFLD" id="SFLDG00358">
    <property type="entry name" value="Main_(cytGST)"/>
    <property type="match status" value="1"/>
</dbReference>
<dbReference type="Proteomes" id="UP000245884">
    <property type="component" value="Unassembled WGS sequence"/>
</dbReference>
<dbReference type="Pfam" id="PF00043">
    <property type="entry name" value="GST_C"/>
    <property type="match status" value="1"/>
</dbReference>
<dbReference type="InterPro" id="IPR036282">
    <property type="entry name" value="Glutathione-S-Trfase_C_sf"/>
</dbReference>
<evidence type="ECO:0000256" key="1">
    <source>
        <dbReference type="ARBA" id="ARBA00007409"/>
    </source>
</evidence>
<dbReference type="InterPro" id="IPR040079">
    <property type="entry name" value="Glutathione_S-Trfase"/>
</dbReference>
<dbReference type="OrthoDB" id="2098326at2759"/>
<dbReference type="SFLD" id="SFLDS00019">
    <property type="entry name" value="Glutathione_Transferase_(cytos"/>
    <property type="match status" value="1"/>
</dbReference>
<dbReference type="AlphaFoldDB" id="A0A316USZ7"/>
<keyword evidence="4" id="KW-0808">Transferase</keyword>
<dbReference type="GO" id="GO:0016740">
    <property type="term" value="F:transferase activity"/>
    <property type="evidence" value="ECO:0007669"/>
    <property type="project" value="UniProtKB-KW"/>
</dbReference>
<dbReference type="InterPro" id="IPR004046">
    <property type="entry name" value="GST_C"/>
</dbReference>
<evidence type="ECO:0000313" key="4">
    <source>
        <dbReference type="EMBL" id="PWN28400.1"/>
    </source>
</evidence>
<accession>A0A316USZ7</accession>
<dbReference type="InterPro" id="IPR036249">
    <property type="entry name" value="Thioredoxin-like_sf"/>
</dbReference>
<dbReference type="PANTHER" id="PTHR44051:SF9">
    <property type="entry name" value="GLUTATHIONE S-TRANSFERASE 1"/>
    <property type="match status" value="1"/>
</dbReference>
<dbReference type="STRING" id="1569628.A0A316USZ7"/>
<dbReference type="Gene3D" id="1.20.1050.10">
    <property type="match status" value="1"/>
</dbReference>
<reference evidence="4 5" key="1">
    <citation type="journal article" date="2018" name="Mol. Biol. Evol.">
        <title>Broad Genomic Sampling Reveals a Smut Pathogenic Ancestry of the Fungal Clade Ustilaginomycotina.</title>
        <authorList>
            <person name="Kijpornyongpan T."/>
            <person name="Mondo S.J."/>
            <person name="Barry K."/>
            <person name="Sandor L."/>
            <person name="Lee J."/>
            <person name="Lipzen A."/>
            <person name="Pangilinan J."/>
            <person name="LaButti K."/>
            <person name="Hainaut M."/>
            <person name="Henrissat B."/>
            <person name="Grigoriev I.V."/>
            <person name="Spatafora J.W."/>
            <person name="Aime M.C."/>
        </authorList>
    </citation>
    <scope>NUCLEOTIDE SEQUENCE [LARGE SCALE GENOMIC DNA]</scope>
    <source>
        <strain evidence="4 5">MCA 5214</strain>
    </source>
</reference>